<gene>
    <name evidence="2" type="ORF">M0D58_10620</name>
</gene>
<dbReference type="EMBL" id="CP096203">
    <property type="protein sequence ID" value="UPQ74505.1"/>
    <property type="molecule type" value="Genomic_DNA"/>
</dbReference>
<dbReference type="RefSeq" id="WP_248389076.1">
    <property type="nucleotide sequence ID" value="NZ_CP096203.1"/>
</dbReference>
<sequence>MSKYLSEKKKLLEDVYKKASEEATETSFNGILLHLERVLQDNHERLSYKTFENYYKAIVENEEDYNIKRSTLDNLSKYLGYDDFGKYCSEWKTIEYTIQQAISKIVITIINKPIFTMPDFFKKNGLGIVEMAFVLLLVTGGVVFSNGKKPPAISLLSDWNSPATDKPFMYWDKDRYMATDSSYVGPQVHVIPMDPKEFIYQKKIMRPDTLTVDNALHKVWYDKSNNEVEFFTSFGRNPENGKTLKEATEYIIETYGGE</sequence>
<keyword evidence="3" id="KW-1185">Reference proteome</keyword>
<evidence type="ECO:0000313" key="2">
    <source>
        <dbReference type="EMBL" id="UPQ74505.1"/>
    </source>
</evidence>
<accession>A0ABY4K2U5</accession>
<dbReference type="Proteomes" id="UP000830552">
    <property type="component" value="Chromosome"/>
</dbReference>
<keyword evidence="1" id="KW-1133">Transmembrane helix</keyword>
<evidence type="ECO:0000256" key="1">
    <source>
        <dbReference type="SAM" id="Phobius"/>
    </source>
</evidence>
<proteinExistence type="predicted"/>
<protein>
    <submittedName>
        <fullName evidence="2">Uncharacterized protein</fullName>
    </submittedName>
</protein>
<feature type="transmembrane region" description="Helical" evidence="1">
    <location>
        <begin position="125"/>
        <end position="144"/>
    </location>
</feature>
<evidence type="ECO:0000313" key="3">
    <source>
        <dbReference type="Proteomes" id="UP000830552"/>
    </source>
</evidence>
<reference evidence="2" key="1">
    <citation type="submission" date="2022-04" db="EMBL/GenBank/DDBJ databases">
        <title>Evolutionary, genomic, and biogeographic characterization of Chryseobacterium nepalense represented by a plastic-degrading bacterium AC3.</title>
        <authorList>
            <person name="Yin Z."/>
            <person name="Liu X."/>
            <person name="Wang D."/>
            <person name="Xie Z."/>
        </authorList>
    </citation>
    <scope>NUCLEOTIDE SEQUENCE</scope>
    <source>
        <strain evidence="2">AC3</strain>
    </source>
</reference>
<organism evidence="2 3">
    <name type="scientific">Chryseobacterium nepalense</name>
    <dbReference type="NCBI Taxonomy" id="1854498"/>
    <lineage>
        <taxon>Bacteria</taxon>
        <taxon>Pseudomonadati</taxon>
        <taxon>Bacteroidota</taxon>
        <taxon>Flavobacteriia</taxon>
        <taxon>Flavobacteriales</taxon>
        <taxon>Weeksellaceae</taxon>
        <taxon>Chryseobacterium group</taxon>
        <taxon>Chryseobacterium</taxon>
    </lineage>
</organism>
<name>A0ABY4K2U5_9FLAO</name>
<keyword evidence="1" id="KW-0472">Membrane</keyword>
<keyword evidence="1" id="KW-0812">Transmembrane</keyword>